<protein>
    <submittedName>
        <fullName evidence="1">Uncharacterized protein</fullName>
    </submittedName>
</protein>
<gene>
    <name evidence="1" type="ORF">PC129_g25555</name>
</gene>
<dbReference type="EMBL" id="RCMV01006533">
    <property type="protein sequence ID" value="KAG3176299.1"/>
    <property type="molecule type" value="Genomic_DNA"/>
</dbReference>
<evidence type="ECO:0000313" key="1">
    <source>
        <dbReference type="EMBL" id="KAG3176299.1"/>
    </source>
</evidence>
<sequence>MDACCLDGTTGHAGEDMITLFDRPSRRSPRPGLRVARSDSSLNVIQTRLAAATVSSTAAATWVTKYQYVRCLDGDIESTHGSVWNTVTYTRSAFHAFLFS</sequence>
<name>A0A8T1GTH0_9STRA</name>
<reference evidence="1" key="1">
    <citation type="submission" date="2018-05" db="EMBL/GenBank/DDBJ databases">
        <title>Effector identification in a new, highly contiguous assembly of the strawberry crown rot pathogen Phytophthora cactorum.</title>
        <authorList>
            <person name="Armitage A.D."/>
            <person name="Nellist C.F."/>
            <person name="Bates H."/>
            <person name="Vickerstaff R.J."/>
            <person name="Harrison R.J."/>
        </authorList>
    </citation>
    <scope>NUCLEOTIDE SEQUENCE</scope>
    <source>
        <strain evidence="1">P421</strain>
    </source>
</reference>
<comment type="caution">
    <text evidence="1">The sequence shown here is derived from an EMBL/GenBank/DDBJ whole genome shotgun (WGS) entry which is preliminary data.</text>
</comment>
<accession>A0A8T1GTH0</accession>
<evidence type="ECO:0000313" key="2">
    <source>
        <dbReference type="Proteomes" id="UP000760860"/>
    </source>
</evidence>
<dbReference type="AlphaFoldDB" id="A0A8T1GTH0"/>
<proteinExistence type="predicted"/>
<organism evidence="1 2">
    <name type="scientific">Phytophthora cactorum</name>
    <dbReference type="NCBI Taxonomy" id="29920"/>
    <lineage>
        <taxon>Eukaryota</taxon>
        <taxon>Sar</taxon>
        <taxon>Stramenopiles</taxon>
        <taxon>Oomycota</taxon>
        <taxon>Peronosporomycetes</taxon>
        <taxon>Peronosporales</taxon>
        <taxon>Peronosporaceae</taxon>
        <taxon>Phytophthora</taxon>
    </lineage>
</organism>
<dbReference type="Proteomes" id="UP000760860">
    <property type="component" value="Unassembled WGS sequence"/>
</dbReference>